<sequence>MNKCRNAERREAQRFQLAAYIAVLKRIGAMKNEEEVKNVVSEEITAGDG</sequence>
<organism evidence="1 2">
    <name type="scientific">Bacillus thuringiensis serovar toumanoffi</name>
    <dbReference type="NCBI Taxonomy" id="180862"/>
    <lineage>
        <taxon>Bacteria</taxon>
        <taxon>Bacillati</taxon>
        <taxon>Bacillota</taxon>
        <taxon>Bacilli</taxon>
        <taxon>Bacillales</taxon>
        <taxon>Bacillaceae</taxon>
        <taxon>Bacillus</taxon>
        <taxon>Bacillus cereus group</taxon>
    </lineage>
</organism>
<dbReference type="EMBL" id="JAWQCK010000007">
    <property type="protein sequence ID" value="MDW9213281.1"/>
    <property type="molecule type" value="Genomic_DNA"/>
</dbReference>
<evidence type="ECO:0000313" key="2">
    <source>
        <dbReference type="Proteomes" id="UP001272716"/>
    </source>
</evidence>
<dbReference type="Proteomes" id="UP001272716">
    <property type="component" value="Unassembled WGS sequence"/>
</dbReference>
<name>A0ABD5I7J4_BACTU</name>
<evidence type="ECO:0000313" key="1">
    <source>
        <dbReference type="EMBL" id="MDW9213281.1"/>
    </source>
</evidence>
<proteinExistence type="predicted"/>
<protein>
    <submittedName>
        <fullName evidence="1">Uncharacterized protein</fullName>
    </submittedName>
</protein>
<accession>A0ABD5I7J4</accession>
<reference evidence="1 2" key="1">
    <citation type="submission" date="2023-10" db="EMBL/GenBank/DDBJ databases">
        <title>Draft Genome Sequence of Bacillus thuringiensis serovar. toumanoffi 4059: Identification of a Novel Cry Protein Candidate.</title>
        <authorList>
            <person name="Murdoch R.W."/>
            <person name="Gemler B."/>
            <person name="Heater B.S."/>
        </authorList>
    </citation>
    <scope>NUCLEOTIDE SEQUENCE [LARGE SCALE GENOMIC DNA]</scope>
    <source>
        <strain evidence="1 2">4059</strain>
    </source>
</reference>
<gene>
    <name evidence="1" type="ORF">BTTOUR_31545</name>
</gene>
<dbReference type="AlphaFoldDB" id="A0ABD5I7J4"/>
<comment type="caution">
    <text evidence="1">The sequence shown here is derived from an EMBL/GenBank/DDBJ whole genome shotgun (WGS) entry which is preliminary data.</text>
</comment>
<dbReference type="RefSeq" id="WP_003308179.1">
    <property type="nucleotide sequence ID" value="NZ_JAWQCK010000007.1"/>
</dbReference>